<dbReference type="InterPro" id="IPR004701">
    <property type="entry name" value="PTS_EIIA_man-typ"/>
</dbReference>
<gene>
    <name evidence="1" type="primary">manX_3</name>
    <name evidence="1" type="ORF">A9Y57_01973</name>
</gene>
<evidence type="ECO:0000313" key="2">
    <source>
        <dbReference type="Proteomes" id="UP000217465"/>
    </source>
</evidence>
<name>A0A0E2UB18_9STRE</name>
<dbReference type="PANTHER" id="PTHR33799:SF1">
    <property type="entry name" value="PTS SYSTEM MANNOSE-SPECIFIC EIIAB COMPONENT-RELATED"/>
    <property type="match status" value="1"/>
</dbReference>
<dbReference type="Gene3D" id="3.40.50.510">
    <property type="entry name" value="Phosphotransferase system, mannose-type IIA component"/>
    <property type="match status" value="1"/>
</dbReference>
<comment type="caution">
    <text evidence="1">The sequence shown here is derived from an EMBL/GenBank/DDBJ whole genome shotgun (WGS) entry which is preliminary data.</text>
</comment>
<dbReference type="PROSITE" id="PS51096">
    <property type="entry name" value="PTS_EIIA_TYPE_4"/>
    <property type="match status" value="1"/>
</dbReference>
<dbReference type="GO" id="GO:0009401">
    <property type="term" value="P:phosphoenolpyruvate-dependent sugar phosphotransferase system"/>
    <property type="evidence" value="ECO:0007669"/>
    <property type="project" value="InterPro"/>
</dbReference>
<dbReference type="Proteomes" id="UP000217465">
    <property type="component" value="Unassembled WGS sequence"/>
</dbReference>
<protein>
    <submittedName>
        <fullName evidence="1">PTS system mannose-specific EIIAB component</fullName>
    </submittedName>
</protein>
<dbReference type="PANTHER" id="PTHR33799">
    <property type="entry name" value="PTS PERMEASE-RELATED-RELATED"/>
    <property type="match status" value="1"/>
</dbReference>
<accession>A0A0E2UB18</accession>
<dbReference type="STRING" id="936154.STP_1517"/>
<dbReference type="AlphaFoldDB" id="A0A0E2UB18"/>
<dbReference type="InterPro" id="IPR051471">
    <property type="entry name" value="Bacterial_PTS_sugar_comp"/>
</dbReference>
<dbReference type="SUPFAM" id="SSF53062">
    <property type="entry name" value="PTS system fructose IIA component-like"/>
    <property type="match status" value="1"/>
</dbReference>
<dbReference type="InterPro" id="IPR036662">
    <property type="entry name" value="PTS_EIIA_man-typ_sf"/>
</dbReference>
<reference evidence="1 2" key="1">
    <citation type="submission" date="2016-06" db="EMBL/GenBank/DDBJ databases">
        <authorList>
            <person name="Haines A.N."/>
            <person name="Council K.R."/>
        </authorList>
    </citation>
    <scope>NUCLEOTIDE SEQUENCE [LARGE SCALE GENOMIC DNA]</scope>
    <source>
        <strain evidence="1 2">SP158-29</strain>
    </source>
</reference>
<dbReference type="eggNOG" id="COG2893">
    <property type="taxonomic scope" value="Bacteria"/>
</dbReference>
<sequence>MKYILLVSHGKFSEGIRDSLSMFVEDKMDQVIAVGLKKGQSVDDFSKTLSEKLVDISLGNQIIILSDIIGGSPLTTTLNYLDEKGLLDNSVVLGGMNLTMAITATVMKDISEGDDFVDNILSESHSALQEFKISDAKAEEDEEDFI</sequence>
<dbReference type="EMBL" id="NSGR01000010">
    <property type="protein sequence ID" value="PCH10683.1"/>
    <property type="molecule type" value="Genomic_DNA"/>
</dbReference>
<dbReference type="RefSeq" id="WP_004347079.1">
    <property type="nucleotide sequence ID" value="NZ_BAWT01000004.1"/>
</dbReference>
<evidence type="ECO:0000313" key="1">
    <source>
        <dbReference type="EMBL" id="PCH10683.1"/>
    </source>
</evidence>
<organism evidence="1 2">
    <name type="scientific">Streptococcus parauberis</name>
    <dbReference type="NCBI Taxonomy" id="1348"/>
    <lineage>
        <taxon>Bacteria</taxon>
        <taxon>Bacillati</taxon>
        <taxon>Bacillota</taxon>
        <taxon>Bacilli</taxon>
        <taxon>Lactobacillales</taxon>
        <taxon>Streptococcaceae</taxon>
        <taxon>Streptococcus</taxon>
    </lineage>
</organism>
<dbReference type="OMA" id="NFPMALN"/>
<dbReference type="Pfam" id="PF03610">
    <property type="entry name" value="EIIA-man"/>
    <property type="match status" value="1"/>
</dbReference>
<proteinExistence type="predicted"/>
<dbReference type="GO" id="GO:0016020">
    <property type="term" value="C:membrane"/>
    <property type="evidence" value="ECO:0007669"/>
    <property type="project" value="InterPro"/>
</dbReference>